<evidence type="ECO:0000256" key="9">
    <source>
        <dbReference type="RuleBase" id="RU361157"/>
    </source>
</evidence>
<accession>A0ABS5U5A9</accession>
<dbReference type="PROSITE" id="PS51012">
    <property type="entry name" value="ABC_TM2"/>
    <property type="match status" value="1"/>
</dbReference>
<evidence type="ECO:0000256" key="2">
    <source>
        <dbReference type="ARBA" id="ARBA00007783"/>
    </source>
</evidence>
<feature type="transmembrane region" description="Helical" evidence="9">
    <location>
        <begin position="53"/>
        <end position="75"/>
    </location>
</feature>
<keyword evidence="7 9" id="KW-1133">Transmembrane helix</keyword>
<dbReference type="InterPro" id="IPR047817">
    <property type="entry name" value="ABC2_TM_bact-type"/>
</dbReference>
<feature type="transmembrane region" description="Helical" evidence="9">
    <location>
        <begin position="250"/>
        <end position="271"/>
    </location>
</feature>
<keyword evidence="5" id="KW-0997">Cell inner membrane</keyword>
<evidence type="ECO:0000256" key="7">
    <source>
        <dbReference type="ARBA" id="ARBA00022989"/>
    </source>
</evidence>
<feature type="transmembrane region" description="Helical" evidence="9">
    <location>
        <begin position="127"/>
        <end position="155"/>
    </location>
</feature>
<keyword evidence="8 9" id="KW-0472">Membrane</keyword>
<keyword evidence="6 9" id="KW-0812">Transmembrane</keyword>
<dbReference type="Pfam" id="PF01061">
    <property type="entry name" value="ABC2_membrane"/>
    <property type="match status" value="1"/>
</dbReference>
<gene>
    <name evidence="11" type="ORF">KJB30_03605</name>
</gene>
<organism evidence="11 12">
    <name type="scientific">Pelotalea chapellei</name>
    <dbReference type="NCBI Taxonomy" id="44671"/>
    <lineage>
        <taxon>Bacteria</taxon>
        <taxon>Pseudomonadati</taxon>
        <taxon>Thermodesulfobacteriota</taxon>
        <taxon>Desulfuromonadia</taxon>
        <taxon>Geobacterales</taxon>
        <taxon>Geobacteraceae</taxon>
        <taxon>Pelotalea</taxon>
    </lineage>
</organism>
<feature type="transmembrane region" description="Helical" evidence="9">
    <location>
        <begin position="197"/>
        <end position="216"/>
    </location>
</feature>
<keyword evidence="12" id="KW-1185">Reference proteome</keyword>
<comment type="subcellular location">
    <subcellularLocation>
        <location evidence="1">Cell inner membrane</location>
        <topology evidence="1">Multi-pass membrane protein</topology>
    </subcellularLocation>
    <subcellularLocation>
        <location evidence="9">Cell membrane</location>
        <topology evidence="9">Multi-pass membrane protein</topology>
    </subcellularLocation>
</comment>
<protein>
    <recommendedName>
        <fullName evidence="9">Transport permease protein</fullName>
    </recommendedName>
</protein>
<evidence type="ECO:0000256" key="1">
    <source>
        <dbReference type="ARBA" id="ARBA00004429"/>
    </source>
</evidence>
<evidence type="ECO:0000256" key="6">
    <source>
        <dbReference type="ARBA" id="ARBA00022692"/>
    </source>
</evidence>
<feature type="transmembrane region" description="Helical" evidence="9">
    <location>
        <begin position="161"/>
        <end position="185"/>
    </location>
</feature>
<feature type="transmembrane region" description="Helical" evidence="9">
    <location>
        <begin position="87"/>
        <end position="106"/>
    </location>
</feature>
<dbReference type="PANTHER" id="PTHR30413:SF8">
    <property type="entry name" value="TRANSPORT PERMEASE PROTEIN"/>
    <property type="match status" value="1"/>
</dbReference>
<name>A0ABS5U5A9_9BACT</name>
<dbReference type="InterPro" id="IPR013525">
    <property type="entry name" value="ABC2_TM"/>
</dbReference>
<evidence type="ECO:0000256" key="3">
    <source>
        <dbReference type="ARBA" id="ARBA00022448"/>
    </source>
</evidence>
<feature type="domain" description="ABC transmembrane type-2" evidence="10">
    <location>
        <begin position="54"/>
        <end position="274"/>
    </location>
</feature>
<sequence>MELMQENRGSIPMVDIQPTKGLLHLDLFAVWQHRELLYFLVWRDVLTRYKQTAIGAGWVILQPLITMIIFTVIFGNLARFPSEGIPYPVFAFTALLPWTYFSQALARTSGSVVGSTNLVTKIYFPRLLIPLSAAIAPVVDLIFSFAVLLVLMAWYRITPTWGMLALPFFIVLAIMTALAVGLWFAALNVKYRDVGSIMPFIIQIWMYGSPIAYPVSMVPQKWQLLYGLNPLVGVIEGFRWALLGKAFPDVAVMAVSSIVVVLLLFGGIVYFKKSEQTFADLI</sequence>
<proteinExistence type="inferred from homology"/>
<dbReference type="Proteomes" id="UP000784128">
    <property type="component" value="Unassembled WGS sequence"/>
</dbReference>
<comment type="similarity">
    <text evidence="2 9">Belongs to the ABC-2 integral membrane protein family.</text>
</comment>
<keyword evidence="4 9" id="KW-1003">Cell membrane</keyword>
<dbReference type="EMBL" id="JAHDYS010000003">
    <property type="protein sequence ID" value="MBT1070858.1"/>
    <property type="molecule type" value="Genomic_DNA"/>
</dbReference>
<reference evidence="11 12" key="1">
    <citation type="submission" date="2021-05" db="EMBL/GenBank/DDBJ databases">
        <title>The draft genome of Geobacter chapellei DSM 13688.</title>
        <authorList>
            <person name="Xu Z."/>
            <person name="Masuda Y."/>
            <person name="Itoh H."/>
            <person name="Senoo K."/>
        </authorList>
    </citation>
    <scope>NUCLEOTIDE SEQUENCE [LARGE SCALE GENOMIC DNA]</scope>
    <source>
        <strain evidence="11 12">DSM 13688</strain>
    </source>
</reference>
<dbReference type="PANTHER" id="PTHR30413">
    <property type="entry name" value="INNER MEMBRANE TRANSPORT PERMEASE"/>
    <property type="match status" value="1"/>
</dbReference>
<evidence type="ECO:0000256" key="8">
    <source>
        <dbReference type="ARBA" id="ARBA00023136"/>
    </source>
</evidence>
<evidence type="ECO:0000256" key="5">
    <source>
        <dbReference type="ARBA" id="ARBA00022519"/>
    </source>
</evidence>
<evidence type="ECO:0000313" key="11">
    <source>
        <dbReference type="EMBL" id="MBT1070858.1"/>
    </source>
</evidence>
<evidence type="ECO:0000313" key="12">
    <source>
        <dbReference type="Proteomes" id="UP000784128"/>
    </source>
</evidence>
<comment type="caution">
    <text evidence="11">The sequence shown here is derived from an EMBL/GenBank/DDBJ whole genome shotgun (WGS) entry which is preliminary data.</text>
</comment>
<evidence type="ECO:0000259" key="10">
    <source>
        <dbReference type="PROSITE" id="PS51012"/>
    </source>
</evidence>
<evidence type="ECO:0000256" key="4">
    <source>
        <dbReference type="ARBA" id="ARBA00022475"/>
    </source>
</evidence>
<keyword evidence="3 9" id="KW-0813">Transport</keyword>